<protein>
    <submittedName>
        <fullName evidence="1">Helix-turn-helix transcriptional regulator</fullName>
    </submittedName>
</protein>
<dbReference type="OrthoDB" id="8438314at2"/>
<evidence type="ECO:0000313" key="2">
    <source>
        <dbReference type="Proteomes" id="UP000320888"/>
    </source>
</evidence>
<dbReference type="CDD" id="cd00093">
    <property type="entry name" value="HTH_XRE"/>
    <property type="match status" value="1"/>
</dbReference>
<proteinExistence type="predicted"/>
<reference evidence="1 2" key="1">
    <citation type="submission" date="2019-07" db="EMBL/GenBank/DDBJ databases">
        <title>Draft genome for Streptomyces benahoarensis MZ03-48.</title>
        <authorList>
            <person name="Gonzalez-Pimentel J.L."/>
        </authorList>
    </citation>
    <scope>NUCLEOTIDE SEQUENCE [LARGE SCALE GENOMIC DNA]</scope>
    <source>
        <strain evidence="1 2">MZ03-48</strain>
    </source>
</reference>
<evidence type="ECO:0000313" key="1">
    <source>
        <dbReference type="EMBL" id="TSB37292.1"/>
    </source>
</evidence>
<dbReference type="SUPFAM" id="SSF47413">
    <property type="entry name" value="lambda repressor-like DNA-binding domains"/>
    <property type="match status" value="1"/>
</dbReference>
<dbReference type="GO" id="GO:0003677">
    <property type="term" value="F:DNA binding"/>
    <property type="evidence" value="ECO:0007669"/>
    <property type="project" value="InterPro"/>
</dbReference>
<comment type="caution">
    <text evidence="1">The sequence shown here is derived from an EMBL/GenBank/DDBJ whole genome shotgun (WGS) entry which is preliminary data.</text>
</comment>
<dbReference type="EMBL" id="VKLS01000241">
    <property type="protein sequence ID" value="TSB37292.1"/>
    <property type="molecule type" value="Genomic_DNA"/>
</dbReference>
<accession>A0A553Z791</accession>
<name>A0A553Z791_9ACTN</name>
<dbReference type="AlphaFoldDB" id="A0A553Z791"/>
<dbReference type="InterPro" id="IPR001387">
    <property type="entry name" value="Cro/C1-type_HTH"/>
</dbReference>
<dbReference type="RefSeq" id="WP_143942115.1">
    <property type="nucleotide sequence ID" value="NZ_VKLS01000241.1"/>
</dbReference>
<dbReference type="Proteomes" id="UP000320888">
    <property type="component" value="Unassembled WGS sequence"/>
</dbReference>
<keyword evidence="2" id="KW-1185">Reference proteome</keyword>
<sequence>MPGTVKEWRTDAGSRNVRLRSALFDADLTHEELAARLGVDPKSVERWVNTGRTPYPRHAHAAAKVLRADAFYLWPQLGERTGAKAAPRDEVVACYASRGAVPMRLWREVLAGAEDSIDISVGCGLFLLDAVADLVPLLAERAAAGVRVWIALPDAVGFTSPAQAARAVLAQEEFSALLAESGVRLATHDGVTNDVVRGDDDLLVTTQVDGCTAAASPVLHLRRLGTAPLSGLYLTGLEHVFGTAAPMRMPRQTVSAVVAGVSL</sequence>
<gene>
    <name evidence="1" type="ORF">FNZ23_18620</name>
</gene>
<dbReference type="Gene3D" id="1.10.260.40">
    <property type="entry name" value="lambda repressor-like DNA-binding domains"/>
    <property type="match status" value="1"/>
</dbReference>
<dbReference type="InterPro" id="IPR010982">
    <property type="entry name" value="Lambda_DNA-bd_dom_sf"/>
</dbReference>
<organism evidence="1 2">
    <name type="scientific">Streptomyces benahoarensis</name>
    <dbReference type="NCBI Taxonomy" id="2595054"/>
    <lineage>
        <taxon>Bacteria</taxon>
        <taxon>Bacillati</taxon>
        <taxon>Actinomycetota</taxon>
        <taxon>Actinomycetes</taxon>
        <taxon>Kitasatosporales</taxon>
        <taxon>Streptomycetaceae</taxon>
        <taxon>Streptomyces</taxon>
    </lineage>
</organism>